<accession>B3LZ96</accession>
<evidence type="ECO:0000256" key="8">
    <source>
        <dbReference type="ARBA" id="ARBA00023136"/>
    </source>
</evidence>
<dbReference type="PRINTS" id="PR00081">
    <property type="entry name" value="GDHRDH"/>
</dbReference>
<evidence type="ECO:0000256" key="10">
    <source>
        <dbReference type="ARBA" id="ARBA00068717"/>
    </source>
</evidence>
<reference evidence="14 15" key="1">
    <citation type="journal article" date="2007" name="Nature">
        <title>Evolution of genes and genomes on the Drosophila phylogeny.</title>
        <authorList>
            <consortium name="Drosophila 12 Genomes Consortium"/>
            <person name="Clark A.G."/>
            <person name="Eisen M.B."/>
            <person name="Smith D.R."/>
            <person name="Bergman C.M."/>
            <person name="Oliver B."/>
            <person name="Markow T.A."/>
            <person name="Kaufman T.C."/>
            <person name="Kellis M."/>
            <person name="Gelbart W."/>
            <person name="Iyer V.N."/>
            <person name="Pollard D.A."/>
            <person name="Sackton T.B."/>
            <person name="Larracuente A.M."/>
            <person name="Singh N.D."/>
            <person name="Abad J.P."/>
            <person name="Abt D.N."/>
            <person name="Adryan B."/>
            <person name="Aguade M."/>
            <person name="Akashi H."/>
            <person name="Anderson W.W."/>
            <person name="Aquadro C.F."/>
            <person name="Ardell D.H."/>
            <person name="Arguello R."/>
            <person name="Artieri C.G."/>
            <person name="Barbash D.A."/>
            <person name="Barker D."/>
            <person name="Barsanti P."/>
            <person name="Batterham P."/>
            <person name="Batzoglou S."/>
            <person name="Begun D."/>
            <person name="Bhutkar A."/>
            <person name="Blanco E."/>
            <person name="Bosak S.A."/>
            <person name="Bradley R.K."/>
            <person name="Brand A.D."/>
            <person name="Brent M.R."/>
            <person name="Brooks A.N."/>
            <person name="Brown R.H."/>
            <person name="Butlin R.K."/>
            <person name="Caggese C."/>
            <person name="Calvi B.R."/>
            <person name="Bernardo de Carvalho A."/>
            <person name="Caspi A."/>
            <person name="Castrezana S."/>
            <person name="Celniker S.E."/>
            <person name="Chang J.L."/>
            <person name="Chapple C."/>
            <person name="Chatterji S."/>
            <person name="Chinwalla A."/>
            <person name="Civetta A."/>
            <person name="Clifton S.W."/>
            <person name="Comeron J.M."/>
            <person name="Costello J.C."/>
            <person name="Coyne J.A."/>
            <person name="Daub J."/>
            <person name="David R.G."/>
            <person name="Delcher A.L."/>
            <person name="Delehaunty K."/>
            <person name="Do C.B."/>
            <person name="Ebling H."/>
            <person name="Edwards K."/>
            <person name="Eickbush T."/>
            <person name="Evans J.D."/>
            <person name="Filipski A."/>
            <person name="Findeiss S."/>
            <person name="Freyhult E."/>
            <person name="Fulton L."/>
            <person name="Fulton R."/>
            <person name="Garcia A.C."/>
            <person name="Gardiner A."/>
            <person name="Garfield D.A."/>
            <person name="Garvin B.E."/>
            <person name="Gibson G."/>
            <person name="Gilbert D."/>
            <person name="Gnerre S."/>
            <person name="Godfrey J."/>
            <person name="Good R."/>
            <person name="Gotea V."/>
            <person name="Gravely B."/>
            <person name="Greenberg A.J."/>
            <person name="Griffiths-Jones S."/>
            <person name="Gross S."/>
            <person name="Guigo R."/>
            <person name="Gustafson E.A."/>
            <person name="Haerty W."/>
            <person name="Hahn M.W."/>
            <person name="Halligan D.L."/>
            <person name="Halpern A.L."/>
            <person name="Halter G.M."/>
            <person name="Han M.V."/>
            <person name="Heger A."/>
            <person name="Hillier L."/>
            <person name="Hinrichs A.S."/>
            <person name="Holmes I."/>
            <person name="Hoskins R.A."/>
            <person name="Hubisz M.J."/>
            <person name="Hultmark D."/>
            <person name="Huntley M.A."/>
            <person name="Jaffe D.B."/>
            <person name="Jagadeeshan S."/>
            <person name="Jeck W.R."/>
            <person name="Johnson J."/>
            <person name="Jones C.D."/>
            <person name="Jordan W.C."/>
            <person name="Karpen G.H."/>
            <person name="Kataoka E."/>
            <person name="Keightley P.D."/>
            <person name="Kheradpour P."/>
            <person name="Kirkness E.F."/>
            <person name="Koerich L.B."/>
            <person name="Kristiansen K."/>
            <person name="Kudrna D."/>
            <person name="Kulathinal R.J."/>
            <person name="Kumar S."/>
            <person name="Kwok R."/>
            <person name="Lander E."/>
            <person name="Langley C.H."/>
            <person name="Lapoint R."/>
            <person name="Lazzaro B.P."/>
            <person name="Lee S.J."/>
            <person name="Levesque L."/>
            <person name="Li R."/>
            <person name="Lin C.F."/>
            <person name="Lin M.F."/>
            <person name="Lindblad-Toh K."/>
            <person name="Llopart A."/>
            <person name="Long M."/>
            <person name="Low L."/>
            <person name="Lozovsky E."/>
            <person name="Lu J."/>
            <person name="Luo M."/>
            <person name="Machado C.A."/>
            <person name="Makalowski W."/>
            <person name="Marzo M."/>
            <person name="Matsuda M."/>
            <person name="Matzkin L."/>
            <person name="McAllister B."/>
            <person name="McBride C.S."/>
            <person name="McKernan B."/>
            <person name="McKernan K."/>
            <person name="Mendez-Lago M."/>
            <person name="Minx P."/>
            <person name="Mollenhauer M.U."/>
            <person name="Montooth K."/>
            <person name="Mount S.M."/>
            <person name="Mu X."/>
            <person name="Myers E."/>
            <person name="Negre B."/>
            <person name="Newfeld S."/>
            <person name="Nielsen R."/>
            <person name="Noor M.A."/>
            <person name="O'Grady P."/>
            <person name="Pachter L."/>
            <person name="Papaceit M."/>
            <person name="Parisi M.J."/>
            <person name="Parisi M."/>
            <person name="Parts L."/>
            <person name="Pedersen J.S."/>
            <person name="Pesole G."/>
            <person name="Phillippy A.M."/>
            <person name="Ponting C.P."/>
            <person name="Pop M."/>
            <person name="Porcelli D."/>
            <person name="Powell J.R."/>
            <person name="Prohaska S."/>
            <person name="Pruitt K."/>
            <person name="Puig M."/>
            <person name="Quesneville H."/>
            <person name="Ram K.R."/>
            <person name="Rand D."/>
            <person name="Rasmussen M.D."/>
            <person name="Reed L.K."/>
            <person name="Reenan R."/>
            <person name="Reily A."/>
            <person name="Remington K.A."/>
            <person name="Rieger T.T."/>
            <person name="Ritchie M.G."/>
            <person name="Robin C."/>
            <person name="Rogers Y.H."/>
            <person name="Rohde C."/>
            <person name="Rozas J."/>
            <person name="Rubenfield M.J."/>
            <person name="Ruiz A."/>
            <person name="Russo S."/>
            <person name="Salzberg S.L."/>
            <person name="Sanchez-Gracia A."/>
            <person name="Saranga D.J."/>
            <person name="Sato H."/>
            <person name="Schaeffer S.W."/>
            <person name="Schatz M.C."/>
            <person name="Schlenke T."/>
            <person name="Schwartz R."/>
            <person name="Segarra C."/>
            <person name="Singh R.S."/>
            <person name="Sirot L."/>
            <person name="Sirota M."/>
            <person name="Sisneros N.B."/>
            <person name="Smith C.D."/>
            <person name="Smith T.F."/>
            <person name="Spieth J."/>
            <person name="Stage D.E."/>
            <person name="Stark A."/>
            <person name="Stephan W."/>
            <person name="Strausberg R.L."/>
            <person name="Strempel S."/>
            <person name="Sturgill D."/>
            <person name="Sutton G."/>
            <person name="Sutton G.G."/>
            <person name="Tao W."/>
            <person name="Teichmann S."/>
            <person name="Tobari Y.N."/>
            <person name="Tomimura Y."/>
            <person name="Tsolas J.M."/>
            <person name="Valente V.L."/>
            <person name="Venter E."/>
            <person name="Venter J.C."/>
            <person name="Vicario S."/>
            <person name="Vieira F.G."/>
            <person name="Vilella A.J."/>
            <person name="Villasante A."/>
            <person name="Walenz B."/>
            <person name="Wang J."/>
            <person name="Wasserman M."/>
            <person name="Watts T."/>
            <person name="Wilson D."/>
            <person name="Wilson R.K."/>
            <person name="Wing R.A."/>
            <person name="Wolfner M.F."/>
            <person name="Wong A."/>
            <person name="Wong G.K."/>
            <person name="Wu C.I."/>
            <person name="Wu G."/>
            <person name="Yamamoto D."/>
            <person name="Yang H.P."/>
            <person name="Yang S.P."/>
            <person name="Yorke J.A."/>
            <person name="Yoshida K."/>
            <person name="Zdobnov E."/>
            <person name="Zhang P."/>
            <person name="Zhang Y."/>
            <person name="Zimin A.V."/>
            <person name="Baldwin J."/>
            <person name="Abdouelleil A."/>
            <person name="Abdulkadir J."/>
            <person name="Abebe A."/>
            <person name="Abera B."/>
            <person name="Abreu J."/>
            <person name="Acer S.C."/>
            <person name="Aftuck L."/>
            <person name="Alexander A."/>
            <person name="An P."/>
            <person name="Anderson E."/>
            <person name="Anderson S."/>
            <person name="Arachi H."/>
            <person name="Azer M."/>
            <person name="Bachantsang P."/>
            <person name="Barry A."/>
            <person name="Bayul T."/>
            <person name="Berlin A."/>
            <person name="Bessette D."/>
            <person name="Bloom T."/>
            <person name="Blye J."/>
            <person name="Boguslavskiy L."/>
            <person name="Bonnet C."/>
            <person name="Boukhgalter B."/>
            <person name="Bourzgui I."/>
            <person name="Brown A."/>
            <person name="Cahill P."/>
            <person name="Channer S."/>
            <person name="Cheshatsang Y."/>
            <person name="Chuda L."/>
            <person name="Citroen M."/>
            <person name="Collymore A."/>
            <person name="Cooke P."/>
            <person name="Costello M."/>
            <person name="D'Aco K."/>
            <person name="Daza R."/>
            <person name="De Haan G."/>
            <person name="DeGray S."/>
            <person name="DeMaso C."/>
            <person name="Dhargay N."/>
            <person name="Dooley K."/>
            <person name="Dooley E."/>
            <person name="Doricent M."/>
            <person name="Dorje P."/>
            <person name="Dorjee K."/>
            <person name="Dupes A."/>
            <person name="Elong R."/>
            <person name="Falk J."/>
            <person name="Farina A."/>
            <person name="Faro S."/>
            <person name="Ferguson D."/>
            <person name="Fisher S."/>
            <person name="Foley C.D."/>
            <person name="Franke A."/>
            <person name="Friedrich D."/>
            <person name="Gadbois L."/>
            <person name="Gearin G."/>
            <person name="Gearin C.R."/>
            <person name="Giannoukos G."/>
            <person name="Goode T."/>
            <person name="Graham J."/>
            <person name="Grandbois E."/>
            <person name="Grewal S."/>
            <person name="Gyaltsen K."/>
            <person name="Hafez N."/>
            <person name="Hagos B."/>
            <person name="Hall J."/>
            <person name="Henson C."/>
            <person name="Hollinger A."/>
            <person name="Honan T."/>
            <person name="Huard M.D."/>
            <person name="Hughes L."/>
            <person name="Hurhula B."/>
            <person name="Husby M.E."/>
            <person name="Kamat A."/>
            <person name="Kanga B."/>
            <person name="Kashin S."/>
            <person name="Khazanovich D."/>
            <person name="Kisner P."/>
            <person name="Lance K."/>
            <person name="Lara M."/>
            <person name="Lee W."/>
            <person name="Lennon N."/>
            <person name="Letendre F."/>
            <person name="LeVine R."/>
            <person name="Lipovsky A."/>
            <person name="Liu X."/>
            <person name="Liu J."/>
            <person name="Liu S."/>
            <person name="Lokyitsang T."/>
            <person name="Lokyitsang Y."/>
            <person name="Lubonja R."/>
            <person name="Lui A."/>
            <person name="MacDonald P."/>
            <person name="Magnisalis V."/>
            <person name="Maru K."/>
            <person name="Matthews C."/>
            <person name="McCusker W."/>
            <person name="McDonough S."/>
            <person name="Mehta T."/>
            <person name="Meldrim J."/>
            <person name="Meneus L."/>
            <person name="Mihai O."/>
            <person name="Mihalev A."/>
            <person name="Mihova T."/>
            <person name="Mittelman R."/>
            <person name="Mlenga V."/>
            <person name="Montmayeur A."/>
            <person name="Mulrain L."/>
            <person name="Navidi A."/>
            <person name="Naylor J."/>
            <person name="Negash T."/>
            <person name="Nguyen T."/>
            <person name="Nguyen N."/>
            <person name="Nicol R."/>
            <person name="Norbu C."/>
            <person name="Norbu N."/>
            <person name="Novod N."/>
            <person name="O'Neill B."/>
            <person name="Osman S."/>
            <person name="Markiewicz E."/>
            <person name="Oyono O.L."/>
            <person name="Patti C."/>
            <person name="Phunkhang P."/>
            <person name="Pierre F."/>
            <person name="Priest M."/>
            <person name="Raghuraman S."/>
            <person name="Rege F."/>
            <person name="Reyes R."/>
            <person name="Rise C."/>
            <person name="Rogov P."/>
            <person name="Ross K."/>
            <person name="Ryan E."/>
            <person name="Settipalli S."/>
            <person name="Shea T."/>
            <person name="Sherpa N."/>
            <person name="Shi L."/>
            <person name="Shih D."/>
            <person name="Sparrow T."/>
            <person name="Spaulding J."/>
            <person name="Stalker J."/>
            <person name="Stange-Thomann N."/>
            <person name="Stavropoulos S."/>
            <person name="Stone C."/>
            <person name="Strader C."/>
            <person name="Tesfaye S."/>
            <person name="Thomson T."/>
            <person name="Thoulutsang Y."/>
            <person name="Thoulutsang D."/>
            <person name="Topham K."/>
            <person name="Topping I."/>
            <person name="Tsamla T."/>
            <person name="Vassiliev H."/>
            <person name="Vo A."/>
            <person name="Wangchuk T."/>
            <person name="Wangdi T."/>
            <person name="Weiand M."/>
            <person name="Wilkinson J."/>
            <person name="Wilson A."/>
            <person name="Yadav S."/>
            <person name="Young G."/>
            <person name="Yu Q."/>
            <person name="Zembek L."/>
            <person name="Zhong D."/>
            <person name="Zimmer A."/>
            <person name="Zwirko Z."/>
            <person name="Jaffe D.B."/>
            <person name="Alvarez P."/>
            <person name="Brockman W."/>
            <person name="Butler J."/>
            <person name="Chin C."/>
            <person name="Gnerre S."/>
            <person name="Grabherr M."/>
            <person name="Kleber M."/>
            <person name="Mauceli E."/>
            <person name="MacCallum I."/>
        </authorList>
    </citation>
    <scope>NUCLEOTIDE SEQUENCE [LARGE SCALE GENOMIC DNA]</scope>
    <source>
        <strain evidence="15">Tucson 14024-0371.13</strain>
    </source>
</reference>
<dbReference type="AlphaFoldDB" id="B3LZ96"/>
<evidence type="ECO:0000256" key="12">
    <source>
        <dbReference type="RuleBase" id="RU000363"/>
    </source>
</evidence>
<dbReference type="EMBL" id="CH902617">
    <property type="protein sequence ID" value="EDV43023.1"/>
    <property type="molecule type" value="Genomic_DNA"/>
</dbReference>
<evidence type="ECO:0000313" key="14">
    <source>
        <dbReference type="EMBL" id="EDV43023.1"/>
    </source>
</evidence>
<comment type="function">
    <text evidence="9">Catalyzes the reduction of all-trans-retinal to all-trans-retinol in the presence of NADPH.</text>
</comment>
<dbReference type="SMR" id="B3LZ96"/>
<dbReference type="GO" id="GO:0016020">
    <property type="term" value="C:membrane"/>
    <property type="evidence" value="ECO:0007669"/>
    <property type="project" value="UniProtKB-SubCell"/>
</dbReference>
<evidence type="ECO:0000256" key="6">
    <source>
        <dbReference type="ARBA" id="ARBA00023002"/>
    </source>
</evidence>
<keyword evidence="8 13" id="KW-0472">Membrane</keyword>
<dbReference type="SUPFAM" id="SSF51735">
    <property type="entry name" value="NAD(P)-binding Rossmann-fold domains"/>
    <property type="match status" value="1"/>
</dbReference>
<evidence type="ECO:0000256" key="4">
    <source>
        <dbReference type="ARBA" id="ARBA00022857"/>
    </source>
</evidence>
<dbReference type="HOGENOM" id="CLU_010194_2_5_1"/>
<protein>
    <recommendedName>
        <fullName evidence="10">Short-chain dehydrogenase/reductase 3</fullName>
    </recommendedName>
    <alternativeName>
        <fullName evidence="11">Retinal short-chain dehydrogenase/reductase 1</fullName>
    </alternativeName>
</protein>
<feature type="transmembrane region" description="Helical" evidence="13">
    <location>
        <begin position="182"/>
        <end position="201"/>
    </location>
</feature>
<evidence type="ECO:0000256" key="5">
    <source>
        <dbReference type="ARBA" id="ARBA00022989"/>
    </source>
</evidence>
<keyword evidence="5 13" id="KW-1133">Transmembrane helix</keyword>
<dbReference type="PANTHER" id="PTHR24322:SF748">
    <property type="entry name" value="FI23927P1-RELATED"/>
    <property type="match status" value="1"/>
</dbReference>
<evidence type="ECO:0000256" key="9">
    <source>
        <dbReference type="ARBA" id="ARBA00059620"/>
    </source>
</evidence>
<dbReference type="PANTHER" id="PTHR24322">
    <property type="entry name" value="PKSB"/>
    <property type="match status" value="1"/>
</dbReference>
<dbReference type="GO" id="GO:0005811">
    <property type="term" value="C:lipid droplet"/>
    <property type="evidence" value="ECO:0007669"/>
    <property type="project" value="TreeGrafter"/>
</dbReference>
<evidence type="ECO:0000256" key="13">
    <source>
        <dbReference type="SAM" id="Phobius"/>
    </source>
</evidence>
<evidence type="ECO:0000256" key="2">
    <source>
        <dbReference type="ARBA" id="ARBA00006484"/>
    </source>
</evidence>
<organism evidence="14 15">
    <name type="scientific">Drosophila ananassae</name>
    <name type="common">Fruit fly</name>
    <dbReference type="NCBI Taxonomy" id="7217"/>
    <lineage>
        <taxon>Eukaryota</taxon>
        <taxon>Metazoa</taxon>
        <taxon>Ecdysozoa</taxon>
        <taxon>Arthropoda</taxon>
        <taxon>Hexapoda</taxon>
        <taxon>Insecta</taxon>
        <taxon>Pterygota</taxon>
        <taxon>Neoptera</taxon>
        <taxon>Endopterygota</taxon>
        <taxon>Diptera</taxon>
        <taxon>Brachycera</taxon>
        <taxon>Muscomorpha</taxon>
        <taxon>Ephydroidea</taxon>
        <taxon>Drosophilidae</taxon>
        <taxon>Drosophila</taxon>
        <taxon>Sophophora</taxon>
    </lineage>
</organism>
<dbReference type="FunFam" id="3.40.50.720:FF:000131">
    <property type="entry name" value="Short-chain dehydrogenase/reductase 3"/>
    <property type="match status" value="1"/>
</dbReference>
<dbReference type="Pfam" id="PF00106">
    <property type="entry name" value="adh_short"/>
    <property type="match status" value="1"/>
</dbReference>
<gene>
    <name evidence="14" type="primary">Dana\GF18273</name>
    <name evidence="14" type="synonym">dana_GLEANR_19532</name>
    <name evidence="14" type="ORF">GF18273</name>
</gene>
<evidence type="ECO:0000256" key="3">
    <source>
        <dbReference type="ARBA" id="ARBA00022692"/>
    </source>
</evidence>
<comment type="similarity">
    <text evidence="2 12">Belongs to the short-chain dehydrogenases/reductases (SDR) family.</text>
</comment>
<dbReference type="InParanoid" id="B3LZ96"/>
<dbReference type="PhylomeDB" id="B3LZ96"/>
<dbReference type="eggNOG" id="KOG1201">
    <property type="taxonomic scope" value="Eukaryota"/>
</dbReference>
<evidence type="ECO:0000313" key="15">
    <source>
        <dbReference type="Proteomes" id="UP000007801"/>
    </source>
</evidence>
<evidence type="ECO:0000256" key="7">
    <source>
        <dbReference type="ARBA" id="ARBA00023098"/>
    </source>
</evidence>
<dbReference type="FunCoup" id="B3LZ96">
    <property type="interactions" value="2"/>
</dbReference>
<proteinExistence type="inferred from homology"/>
<keyword evidence="3 13" id="KW-0812">Transmembrane</keyword>
<dbReference type="GeneID" id="6501050"/>
<comment type="subcellular location">
    <subcellularLocation>
        <location evidence="1">Membrane</location>
        <topology evidence="1">Multi-pass membrane protein</topology>
    </subcellularLocation>
</comment>
<keyword evidence="7" id="KW-0443">Lipid metabolism</keyword>
<keyword evidence="4" id="KW-0521">NADP</keyword>
<name>B3LZ96_DROAN</name>
<keyword evidence="6 14" id="KW-0560">Oxidoreductase</keyword>
<dbReference type="GO" id="GO:0052650">
    <property type="term" value="F:all-trans-retinol dehydrogenase (NADP+) activity"/>
    <property type="evidence" value="ECO:0007669"/>
    <property type="project" value="UniProtKB-ARBA"/>
</dbReference>
<sequence length="321" mass="35355">MSEAVRDALVKLQAQLALIGLVALTPLLVLVAILRKLFSKIFCCQSPKSVVGEVAVVTGGGHGLGRAISLELAKKGCNVAVVDINLSGAEATVKQIQETHKVRAKAYKGNVTSYEEIVELNTQVVRDLGPVTVLVNNAGVLLLRKPLDPDPSDVQLMMDVNLTSHFWTKAVFLPKMKELRRGFIVTIASLAAVFPLAYNSAYTSSKAGVMAHMRALRLELALEKQKNIKVTTVFPTFLRTNDEVKELSTNMGVQTFYPLLSGEEVARRVVSGMLRGELEIHLPALTVIMYRLLLVLPVDWQDFIVRIIGCRLFNSFREIQC</sequence>
<keyword evidence="15" id="KW-1185">Reference proteome</keyword>
<dbReference type="OMA" id="NQKDIHV"/>
<dbReference type="InterPro" id="IPR002347">
    <property type="entry name" value="SDR_fam"/>
</dbReference>
<dbReference type="Gene3D" id="3.40.50.720">
    <property type="entry name" value="NAD(P)-binding Rossmann-like Domain"/>
    <property type="match status" value="1"/>
</dbReference>
<evidence type="ECO:0000256" key="1">
    <source>
        <dbReference type="ARBA" id="ARBA00004141"/>
    </source>
</evidence>
<dbReference type="InterPro" id="IPR036291">
    <property type="entry name" value="NAD(P)-bd_dom_sf"/>
</dbReference>
<evidence type="ECO:0000256" key="11">
    <source>
        <dbReference type="ARBA" id="ARBA00082544"/>
    </source>
</evidence>
<feature type="transmembrane region" description="Helical" evidence="13">
    <location>
        <begin position="12"/>
        <end position="34"/>
    </location>
</feature>
<dbReference type="PRINTS" id="PR00080">
    <property type="entry name" value="SDRFAMILY"/>
</dbReference>
<dbReference type="STRING" id="7217.B3LZ96"/>
<dbReference type="KEGG" id="dan:6501050"/>
<dbReference type="OrthoDB" id="6251714at2759"/>
<dbReference type="Proteomes" id="UP000007801">
    <property type="component" value="Unassembled WGS sequence"/>
</dbReference>